<accession>A0AAD9UPV9</accession>
<organism evidence="2 3">
    <name type="scientific">Babesia duncani</name>
    <dbReference type="NCBI Taxonomy" id="323732"/>
    <lineage>
        <taxon>Eukaryota</taxon>
        <taxon>Sar</taxon>
        <taxon>Alveolata</taxon>
        <taxon>Apicomplexa</taxon>
        <taxon>Aconoidasida</taxon>
        <taxon>Piroplasmida</taxon>
        <taxon>Babesiidae</taxon>
        <taxon>Babesia</taxon>
    </lineage>
</organism>
<protein>
    <submittedName>
        <fullName evidence="2">Uncharacterized protein</fullName>
    </submittedName>
</protein>
<proteinExistence type="predicted"/>
<comment type="caution">
    <text evidence="2">The sequence shown here is derived from an EMBL/GenBank/DDBJ whole genome shotgun (WGS) entry which is preliminary data.</text>
</comment>
<sequence length="167" mass="19292">MAQNDESESKSLESKYKSLKWKHGVLKDAFKTLHADFEQAQVEIDTSKKNYNELLERNENLQKAYDNLTQEVIEIQNQLNFSNNNQPHVPAASPIYIPNKDSAEINKLKSHLDAITDKHGSFLYEGIMHADYAQSELQQLRKLLESKEIEYNGIVTELKERILVCKL</sequence>
<keyword evidence="3" id="KW-1185">Reference proteome</keyword>
<feature type="coiled-coil region" evidence="1">
    <location>
        <begin position="37"/>
        <end position="85"/>
    </location>
</feature>
<evidence type="ECO:0000313" key="3">
    <source>
        <dbReference type="Proteomes" id="UP001214638"/>
    </source>
</evidence>
<dbReference type="KEGG" id="bdw:94334571"/>
<dbReference type="AlphaFoldDB" id="A0AAD9UPV9"/>
<keyword evidence="1" id="KW-0175">Coiled coil</keyword>
<name>A0AAD9UPV9_9APIC</name>
<evidence type="ECO:0000313" key="2">
    <source>
        <dbReference type="EMBL" id="KAK2197274.1"/>
    </source>
</evidence>
<gene>
    <name evidence="2" type="ORF">BdWA1_000273</name>
</gene>
<reference evidence="2" key="1">
    <citation type="journal article" date="2023" name="Nat. Microbiol.">
        <title>Babesia duncani multi-omics identifies virulence factors and drug targets.</title>
        <authorList>
            <person name="Singh P."/>
            <person name="Lonardi S."/>
            <person name="Liang Q."/>
            <person name="Vydyam P."/>
            <person name="Khabirova E."/>
            <person name="Fang T."/>
            <person name="Gihaz S."/>
            <person name="Thekkiniath J."/>
            <person name="Munshi M."/>
            <person name="Abel S."/>
            <person name="Ciampossin L."/>
            <person name="Batugedara G."/>
            <person name="Gupta M."/>
            <person name="Lu X.M."/>
            <person name="Lenz T."/>
            <person name="Chakravarty S."/>
            <person name="Cornillot E."/>
            <person name="Hu Y."/>
            <person name="Ma W."/>
            <person name="Gonzalez L.M."/>
            <person name="Sanchez S."/>
            <person name="Estrada K."/>
            <person name="Sanchez-Flores A."/>
            <person name="Montero E."/>
            <person name="Harb O.S."/>
            <person name="Le Roch K.G."/>
            <person name="Mamoun C.B."/>
        </authorList>
    </citation>
    <scope>NUCLEOTIDE SEQUENCE</scope>
    <source>
        <strain evidence="2">WA1</strain>
    </source>
</reference>
<evidence type="ECO:0000256" key="1">
    <source>
        <dbReference type="SAM" id="Coils"/>
    </source>
</evidence>
<dbReference type="GeneID" id="94334571"/>
<dbReference type="Proteomes" id="UP001214638">
    <property type="component" value="Unassembled WGS sequence"/>
</dbReference>
<dbReference type="RefSeq" id="XP_067804116.1">
    <property type="nucleotide sequence ID" value="XM_067945325.1"/>
</dbReference>
<feature type="coiled-coil region" evidence="1">
    <location>
        <begin position="130"/>
        <end position="157"/>
    </location>
</feature>
<dbReference type="EMBL" id="JALLKP010000001">
    <property type="protein sequence ID" value="KAK2197274.1"/>
    <property type="molecule type" value="Genomic_DNA"/>
</dbReference>